<evidence type="ECO:0000256" key="2">
    <source>
        <dbReference type="SAM" id="Phobius"/>
    </source>
</evidence>
<keyword evidence="2" id="KW-0472">Membrane</keyword>
<feature type="domain" description="GerMN" evidence="3">
    <location>
        <begin position="69"/>
        <end position="157"/>
    </location>
</feature>
<evidence type="ECO:0000259" key="3">
    <source>
        <dbReference type="Pfam" id="PF10646"/>
    </source>
</evidence>
<feature type="region of interest" description="Disordered" evidence="1">
    <location>
        <begin position="192"/>
        <end position="216"/>
    </location>
</feature>
<keyword evidence="5" id="KW-1185">Reference proteome</keyword>
<dbReference type="EMBL" id="AP018365">
    <property type="protein sequence ID" value="BBA99685.1"/>
    <property type="molecule type" value="Genomic_DNA"/>
</dbReference>
<organism evidence="4 5">
    <name type="scientific">Actinacidiphila reveromycinica</name>
    <dbReference type="NCBI Taxonomy" id="659352"/>
    <lineage>
        <taxon>Bacteria</taxon>
        <taxon>Bacillati</taxon>
        <taxon>Actinomycetota</taxon>
        <taxon>Actinomycetes</taxon>
        <taxon>Kitasatosporales</taxon>
        <taxon>Streptomycetaceae</taxon>
        <taxon>Actinacidiphila</taxon>
    </lineage>
</organism>
<dbReference type="AlphaFoldDB" id="A0A7U3UVT0"/>
<reference evidence="4 5" key="2">
    <citation type="journal article" date="2011" name="J. Antibiot.">
        <title>Furaquinocins I and J: novel polyketide isoprenoid hybrid compounds from Streptomyces reveromyceticus SN-593.</title>
        <authorList>
            <person name="Panthee S."/>
            <person name="Takahashi S."/>
            <person name="Takagi H."/>
            <person name="Nogawa T."/>
            <person name="Oowada E."/>
            <person name="Uramoto M."/>
            <person name="Osada H."/>
        </authorList>
    </citation>
    <scope>NUCLEOTIDE SEQUENCE [LARGE SCALE GENOMIC DNA]</scope>
    <source>
        <strain evidence="4 5">SN-593</strain>
    </source>
</reference>
<protein>
    <recommendedName>
        <fullName evidence="3">GerMN domain-containing protein</fullName>
    </recommendedName>
</protein>
<reference evidence="4 5" key="3">
    <citation type="journal article" date="2011" name="Nat. Chem. Biol.">
        <title>Reveromycin A biosynthesis uses RevG and RevJ for stereospecific spiroacetal formation.</title>
        <authorList>
            <person name="Takahashi S."/>
            <person name="Toyoda A."/>
            <person name="Sekiyama Y."/>
            <person name="Takagi H."/>
            <person name="Nogawa T."/>
            <person name="Uramoto M."/>
            <person name="Suzuki R."/>
            <person name="Koshino H."/>
            <person name="Kumano T."/>
            <person name="Panthee S."/>
            <person name="Dairi T."/>
            <person name="Ishikawa J."/>
            <person name="Ikeda H."/>
            <person name="Sakaki Y."/>
            <person name="Osada H."/>
        </authorList>
    </citation>
    <scope>NUCLEOTIDE SEQUENCE [LARGE SCALE GENOMIC DNA]</scope>
    <source>
        <strain evidence="4 5">SN-593</strain>
    </source>
</reference>
<proteinExistence type="predicted"/>
<gene>
    <name evidence="4" type="ORF">RVR_6412</name>
</gene>
<reference evidence="4 5" key="4">
    <citation type="journal article" date="2020" name="Sci. Rep.">
        <title>beta-carboline chemical signals induce reveromycin production through a LuxR family regulator in Streptomyces sp. SN-593.</title>
        <authorList>
            <person name="Panthee S."/>
            <person name="Kito N."/>
            <person name="Hayashi T."/>
            <person name="Shimizu T."/>
            <person name="Ishikawa J."/>
            <person name="Hamamoto H."/>
            <person name="Osada H."/>
            <person name="Takahashi S."/>
        </authorList>
    </citation>
    <scope>NUCLEOTIDE SEQUENCE [LARGE SCALE GENOMIC DNA]</scope>
    <source>
        <strain evidence="4 5">SN-593</strain>
    </source>
</reference>
<name>A0A7U3UVT0_9ACTN</name>
<keyword evidence="2" id="KW-0812">Transmembrane</keyword>
<evidence type="ECO:0000313" key="4">
    <source>
        <dbReference type="EMBL" id="BBA99685.1"/>
    </source>
</evidence>
<dbReference type="InterPro" id="IPR019606">
    <property type="entry name" value="GerMN"/>
</dbReference>
<reference evidence="4 5" key="1">
    <citation type="journal article" date="2010" name="J. Bacteriol.">
        <title>Biochemical characterization of a novel indole prenyltransferase from Streptomyces sp. SN-593.</title>
        <authorList>
            <person name="Takahashi S."/>
            <person name="Takagi H."/>
            <person name="Toyoda A."/>
            <person name="Uramoto M."/>
            <person name="Nogawa T."/>
            <person name="Ueki M."/>
            <person name="Sakaki Y."/>
            <person name="Osada H."/>
        </authorList>
    </citation>
    <scope>NUCLEOTIDE SEQUENCE [LARGE SCALE GENOMIC DNA]</scope>
    <source>
        <strain evidence="4 5">SN-593</strain>
    </source>
</reference>
<feature type="transmembrane region" description="Helical" evidence="2">
    <location>
        <begin position="21"/>
        <end position="40"/>
    </location>
</feature>
<dbReference type="KEGG" id="arev:RVR_6412"/>
<evidence type="ECO:0000256" key="1">
    <source>
        <dbReference type="SAM" id="MobiDB-lite"/>
    </source>
</evidence>
<accession>A0A7U3UVT0</accession>
<keyword evidence="2" id="KW-1133">Transmembrane helix</keyword>
<evidence type="ECO:0000313" key="5">
    <source>
        <dbReference type="Proteomes" id="UP000595703"/>
    </source>
</evidence>
<sequence length="216" mass="21138">MRARRGGGGVRARRGGGGARAWHAGAAGAAGAAALVLLAGCGVPTTGVIDVGVPVDGLPSGPAALRVVPVYFLDADGRLQAAEHTVPDGSEPEAAAVDLLLAGPAAAGRPDLTTHLPRSPVAPAVGVRGRTVTVALPAPVPRLDALAMEQLACTASEAWPAAVPAAVSPFPGAASPGPGRQPVRIDVTAPGWHLTRTSPSCPRPTASPSAASGGVT</sequence>
<feature type="compositionally biased region" description="Polar residues" evidence="1">
    <location>
        <begin position="195"/>
        <end position="210"/>
    </location>
</feature>
<dbReference type="Pfam" id="PF10646">
    <property type="entry name" value="Germane"/>
    <property type="match status" value="1"/>
</dbReference>
<dbReference type="Proteomes" id="UP000595703">
    <property type="component" value="Chromosome"/>
</dbReference>